<keyword evidence="2" id="KW-0503">Monooxygenase</keyword>
<proteinExistence type="predicted"/>
<accession>G7TA81</accession>
<dbReference type="InterPro" id="IPR050493">
    <property type="entry name" value="FAD-dep_Monooxygenase_BioMet"/>
</dbReference>
<protein>
    <submittedName>
        <fullName evidence="3">Oxidoreductase</fullName>
    </submittedName>
</protein>
<evidence type="ECO:0000313" key="3">
    <source>
        <dbReference type="EMBL" id="AEQ97266.1"/>
    </source>
</evidence>
<dbReference type="Gene3D" id="3.50.50.60">
    <property type="entry name" value="FAD/NAD(P)-binding domain"/>
    <property type="match status" value="1"/>
</dbReference>
<dbReference type="Proteomes" id="UP000008851">
    <property type="component" value="Chromosome"/>
</dbReference>
<name>G7TA81_XANOB</name>
<gene>
    <name evidence="3" type="ORF">XOC_3168</name>
</gene>
<dbReference type="EMBL" id="CP003057">
    <property type="protein sequence ID" value="AEQ97266.1"/>
    <property type="molecule type" value="Genomic_DNA"/>
</dbReference>
<dbReference type="GO" id="GO:0004497">
    <property type="term" value="F:monooxygenase activity"/>
    <property type="evidence" value="ECO:0007669"/>
    <property type="project" value="UniProtKB-KW"/>
</dbReference>
<dbReference type="PANTHER" id="PTHR13789">
    <property type="entry name" value="MONOOXYGENASE"/>
    <property type="match status" value="1"/>
</dbReference>
<dbReference type="HOGENOM" id="CLU_2775000_0_0_6"/>
<evidence type="ECO:0000313" key="4">
    <source>
        <dbReference type="Proteomes" id="UP000008851"/>
    </source>
</evidence>
<evidence type="ECO:0000256" key="2">
    <source>
        <dbReference type="ARBA" id="ARBA00023033"/>
    </source>
</evidence>
<organism evidence="3 4">
    <name type="scientific">Xanthomonas oryzae pv. oryzicola (strain BLS256)</name>
    <dbReference type="NCBI Taxonomy" id="383407"/>
    <lineage>
        <taxon>Bacteria</taxon>
        <taxon>Pseudomonadati</taxon>
        <taxon>Pseudomonadota</taxon>
        <taxon>Gammaproteobacteria</taxon>
        <taxon>Lysobacterales</taxon>
        <taxon>Lysobacteraceae</taxon>
        <taxon>Xanthomonas</taxon>
    </lineage>
</organism>
<sequence length="84" mass="8734">MHRALRIAEVGYGTAGQALAVLLGTDGHQLEVFERAPAPGPVGAGFLLQPSGLQVLWNMGLLPQALAHGAPVRRLYGARPAGVQ</sequence>
<dbReference type="AlphaFoldDB" id="G7TA81"/>
<dbReference type="PANTHER" id="PTHR13789:SF309">
    <property type="entry name" value="PUTATIVE (AFU_ORTHOLOGUE AFUA_6G14510)-RELATED"/>
    <property type="match status" value="1"/>
</dbReference>
<dbReference type="KEGG" id="xor:XOC_3168"/>
<dbReference type="eggNOG" id="COG0654">
    <property type="taxonomic scope" value="Bacteria"/>
</dbReference>
<evidence type="ECO:0000256" key="1">
    <source>
        <dbReference type="ARBA" id="ARBA00023002"/>
    </source>
</evidence>
<dbReference type="SUPFAM" id="SSF51905">
    <property type="entry name" value="FAD/NAD(P)-binding domain"/>
    <property type="match status" value="1"/>
</dbReference>
<reference evidence="3 4" key="1">
    <citation type="journal article" date="2011" name="J. Bacteriol.">
        <title>Two new complete genome sequences offer insight into host and tissue specificity of plant pathogenic Xanthomonas spp.</title>
        <authorList>
            <person name="Bogdanove A.J."/>
            <person name="Koebnik R."/>
            <person name="Lu H."/>
            <person name="Furutani A."/>
            <person name="Angiuoli S.V."/>
            <person name="Patil P.B."/>
            <person name="Van Sluys M.A."/>
            <person name="Ryan R.P."/>
            <person name="Meyer D.F."/>
            <person name="Han S.W."/>
            <person name="Aparna G."/>
            <person name="Rajaram M."/>
            <person name="Delcher A.L."/>
            <person name="Phillippy A.M."/>
            <person name="Puiu D."/>
            <person name="Schatz M.C."/>
            <person name="Shumway M."/>
            <person name="Sommer D.D."/>
            <person name="Trapnell C."/>
            <person name="Benahmed F."/>
            <person name="Dimitrov G."/>
            <person name="Madupu R."/>
            <person name="Radune D."/>
            <person name="Sullivan S."/>
            <person name="Jha G."/>
            <person name="Ishihara H."/>
            <person name="Lee S.W."/>
            <person name="Pandey A."/>
            <person name="Sharma V."/>
            <person name="Sriariyanun M."/>
            <person name="Szurek B."/>
            <person name="Vera-Cruz C.M."/>
            <person name="Dorman K.S."/>
            <person name="Ronald P.C."/>
            <person name="Verdier V."/>
            <person name="Dow J.M."/>
            <person name="Sonti R.V."/>
            <person name="Tsuge S."/>
            <person name="Brendel V.P."/>
            <person name="Rabinowicz P.D."/>
            <person name="Leach J.E."/>
            <person name="White F.F."/>
            <person name="Salzberg S.L."/>
        </authorList>
    </citation>
    <scope>NUCLEOTIDE SEQUENCE [LARGE SCALE GENOMIC DNA]</scope>
    <source>
        <strain evidence="3 4">BLS256</strain>
    </source>
</reference>
<keyword evidence="1" id="KW-0560">Oxidoreductase</keyword>
<dbReference type="InterPro" id="IPR036188">
    <property type="entry name" value="FAD/NAD-bd_sf"/>
</dbReference>